<organism evidence="1 2">
    <name type="scientific">Anabas testudineus</name>
    <name type="common">Climbing perch</name>
    <name type="synonym">Anthias testudineus</name>
    <dbReference type="NCBI Taxonomy" id="64144"/>
    <lineage>
        <taxon>Eukaryota</taxon>
        <taxon>Metazoa</taxon>
        <taxon>Chordata</taxon>
        <taxon>Craniata</taxon>
        <taxon>Vertebrata</taxon>
        <taxon>Euteleostomi</taxon>
        <taxon>Actinopterygii</taxon>
        <taxon>Neopterygii</taxon>
        <taxon>Teleostei</taxon>
        <taxon>Neoteleostei</taxon>
        <taxon>Acanthomorphata</taxon>
        <taxon>Anabantaria</taxon>
        <taxon>Anabantiformes</taxon>
        <taxon>Anabantoidei</taxon>
        <taxon>Anabantidae</taxon>
        <taxon>Anabas</taxon>
    </lineage>
</organism>
<keyword evidence="2" id="KW-1185">Reference proteome</keyword>
<sequence length="101" mass="10936">SQLYGKNIQCFAWCEKRMPKVKFGGGSIIIWGCFADSGTAPLATAKGSDVFHGIQQDNGGVSVCKLKLQDNDPKLQNPPSAEAQSKLLLPKVDRAVKHCFT</sequence>
<name>A0A7N6B7K8_ANATE</name>
<evidence type="ECO:0000313" key="2">
    <source>
        <dbReference type="Proteomes" id="UP000265040"/>
    </source>
</evidence>
<evidence type="ECO:0000313" key="1">
    <source>
        <dbReference type="Ensembl" id="ENSATEP00000057576.1"/>
    </source>
</evidence>
<accession>A0A7N6B7K8</accession>
<reference evidence="1" key="2">
    <citation type="submission" date="2025-08" db="UniProtKB">
        <authorList>
            <consortium name="Ensembl"/>
        </authorList>
    </citation>
    <scope>IDENTIFICATION</scope>
</reference>
<reference evidence="1" key="3">
    <citation type="submission" date="2025-09" db="UniProtKB">
        <authorList>
            <consortium name="Ensembl"/>
        </authorList>
    </citation>
    <scope>IDENTIFICATION</scope>
</reference>
<dbReference type="AlphaFoldDB" id="A0A7N6B7K8"/>
<reference evidence="1" key="1">
    <citation type="submission" date="2021-04" db="EMBL/GenBank/DDBJ databases">
        <authorList>
            <consortium name="Wellcome Sanger Institute Data Sharing"/>
        </authorList>
    </citation>
    <scope>NUCLEOTIDE SEQUENCE [LARGE SCALE GENOMIC DNA]</scope>
</reference>
<dbReference type="InParanoid" id="A0A7N6B7K8"/>
<dbReference type="Proteomes" id="UP000265040">
    <property type="component" value="Chromosome 9"/>
</dbReference>
<dbReference type="Ensembl" id="ENSATET00000042696.1">
    <property type="protein sequence ID" value="ENSATEP00000057576.1"/>
    <property type="gene ID" value="ENSATEG00000026235.1"/>
</dbReference>
<proteinExistence type="predicted"/>
<protein>
    <submittedName>
        <fullName evidence="1">Uncharacterized protein</fullName>
    </submittedName>
</protein>
<dbReference type="OrthoDB" id="3263820at2759"/>